<dbReference type="GO" id="GO:0000287">
    <property type="term" value="F:magnesium ion binding"/>
    <property type="evidence" value="ECO:0007669"/>
    <property type="project" value="InterPro"/>
</dbReference>
<name>A0A517NGX1_9BACT</name>
<feature type="domain" description="Alpha-D-phosphohexomutase alpha/beta/alpha" evidence="9">
    <location>
        <begin position="34"/>
        <end position="157"/>
    </location>
</feature>
<dbReference type="Gene3D" id="3.30.310.50">
    <property type="entry name" value="Alpha-D-phosphohexomutase, C-terminal domain"/>
    <property type="match status" value="1"/>
</dbReference>
<dbReference type="AlphaFoldDB" id="A0A517NGX1"/>
<reference evidence="12 13" key="1">
    <citation type="submission" date="2019-02" db="EMBL/GenBank/DDBJ databases">
        <title>Deep-cultivation of Planctomycetes and their phenomic and genomic characterization uncovers novel biology.</title>
        <authorList>
            <person name="Wiegand S."/>
            <person name="Jogler M."/>
            <person name="Boedeker C."/>
            <person name="Pinto D."/>
            <person name="Vollmers J."/>
            <person name="Rivas-Marin E."/>
            <person name="Kohn T."/>
            <person name="Peeters S.H."/>
            <person name="Heuer A."/>
            <person name="Rast P."/>
            <person name="Oberbeckmann S."/>
            <person name="Bunk B."/>
            <person name="Jeske O."/>
            <person name="Meyerdierks A."/>
            <person name="Storesund J.E."/>
            <person name="Kallscheuer N."/>
            <person name="Luecker S."/>
            <person name="Lage O.M."/>
            <person name="Pohl T."/>
            <person name="Merkel B.J."/>
            <person name="Hornburger P."/>
            <person name="Mueller R.-W."/>
            <person name="Bruemmer F."/>
            <person name="Labrenz M."/>
            <person name="Spormann A.M."/>
            <person name="Op den Camp H."/>
            <person name="Overmann J."/>
            <person name="Amann R."/>
            <person name="Jetten M.S.M."/>
            <person name="Mascher T."/>
            <person name="Medema M.H."/>
            <person name="Devos D.P."/>
            <person name="Kaster A.-K."/>
            <person name="Ovreas L."/>
            <person name="Rohde M."/>
            <person name="Galperin M.Y."/>
            <person name="Jogler C."/>
        </authorList>
    </citation>
    <scope>NUCLEOTIDE SEQUENCE [LARGE SCALE GENOMIC DNA]</scope>
    <source>
        <strain evidence="12 13">K22_7</strain>
    </source>
</reference>
<dbReference type="GO" id="GO:0009252">
    <property type="term" value="P:peptidoglycan biosynthetic process"/>
    <property type="evidence" value="ECO:0007669"/>
    <property type="project" value="TreeGrafter"/>
</dbReference>
<dbReference type="GO" id="GO:0008966">
    <property type="term" value="F:phosphoglucosamine mutase activity"/>
    <property type="evidence" value="ECO:0007669"/>
    <property type="project" value="UniProtKB-EC"/>
</dbReference>
<keyword evidence="5 7" id="KW-0460">Magnesium</keyword>
<dbReference type="InterPro" id="IPR024086">
    <property type="entry name" value="GlmM_arc-type"/>
</dbReference>
<evidence type="ECO:0000259" key="10">
    <source>
        <dbReference type="Pfam" id="PF02879"/>
    </source>
</evidence>
<dbReference type="Proteomes" id="UP000318538">
    <property type="component" value="Chromosome"/>
</dbReference>
<evidence type="ECO:0000259" key="8">
    <source>
        <dbReference type="Pfam" id="PF00408"/>
    </source>
</evidence>
<dbReference type="InterPro" id="IPR005843">
    <property type="entry name" value="A-D-PHexomutase_C"/>
</dbReference>
<proteinExistence type="inferred from homology"/>
<dbReference type="GO" id="GO:0004615">
    <property type="term" value="F:phosphomannomutase activity"/>
    <property type="evidence" value="ECO:0007669"/>
    <property type="project" value="TreeGrafter"/>
</dbReference>
<dbReference type="PROSITE" id="PS00710">
    <property type="entry name" value="PGM_PMM"/>
    <property type="match status" value="1"/>
</dbReference>
<dbReference type="Pfam" id="PF02878">
    <property type="entry name" value="PGM_PMM_I"/>
    <property type="match status" value="1"/>
</dbReference>
<keyword evidence="4 7" id="KW-0479">Metal-binding</keyword>
<dbReference type="SUPFAM" id="SSF55957">
    <property type="entry name" value="Phosphoglucomutase, C-terminal domain"/>
    <property type="match status" value="1"/>
</dbReference>
<dbReference type="InterPro" id="IPR016055">
    <property type="entry name" value="A-D-PHexomutase_a/b/a-I/II/III"/>
</dbReference>
<dbReference type="PANTHER" id="PTHR42946:SF1">
    <property type="entry name" value="PHOSPHOGLUCOMUTASE (ALPHA-D-GLUCOSE-1,6-BISPHOSPHATE-DEPENDENT)"/>
    <property type="match status" value="1"/>
</dbReference>
<dbReference type="GO" id="GO:0006048">
    <property type="term" value="P:UDP-N-acetylglucosamine biosynthetic process"/>
    <property type="evidence" value="ECO:0007669"/>
    <property type="project" value="TreeGrafter"/>
</dbReference>
<dbReference type="GO" id="GO:0005829">
    <property type="term" value="C:cytosol"/>
    <property type="evidence" value="ECO:0007669"/>
    <property type="project" value="TreeGrafter"/>
</dbReference>
<dbReference type="InterPro" id="IPR050060">
    <property type="entry name" value="Phosphoglucosamine_mutase"/>
</dbReference>
<evidence type="ECO:0000313" key="12">
    <source>
        <dbReference type="EMBL" id="QDT06313.1"/>
    </source>
</evidence>
<dbReference type="Pfam" id="PF02879">
    <property type="entry name" value="PGM_PMM_II"/>
    <property type="match status" value="1"/>
</dbReference>
<accession>A0A517NGX1</accession>
<dbReference type="InterPro" id="IPR005845">
    <property type="entry name" value="A-D-PHexomutase_a/b/a-II"/>
</dbReference>
<comment type="similarity">
    <text evidence="2 7">Belongs to the phosphohexose mutase family.</text>
</comment>
<evidence type="ECO:0000259" key="9">
    <source>
        <dbReference type="Pfam" id="PF02878"/>
    </source>
</evidence>
<comment type="cofactor">
    <cofactor evidence="1">
        <name>Mg(2+)</name>
        <dbReference type="ChEBI" id="CHEBI:18420"/>
    </cofactor>
</comment>
<keyword evidence="6 12" id="KW-0413">Isomerase</keyword>
<dbReference type="GO" id="GO:0005975">
    <property type="term" value="P:carbohydrate metabolic process"/>
    <property type="evidence" value="ECO:0007669"/>
    <property type="project" value="InterPro"/>
</dbReference>
<protein>
    <submittedName>
        <fullName evidence="12">Phosphoglucosamine mutase</fullName>
        <ecNumber evidence="12">5.4.2.10</ecNumber>
    </submittedName>
</protein>
<evidence type="ECO:0000256" key="3">
    <source>
        <dbReference type="ARBA" id="ARBA00022553"/>
    </source>
</evidence>
<evidence type="ECO:0000256" key="7">
    <source>
        <dbReference type="RuleBase" id="RU004326"/>
    </source>
</evidence>
<dbReference type="NCBIfam" id="TIGR03990">
    <property type="entry name" value="Arch_GlmM"/>
    <property type="match status" value="1"/>
</dbReference>
<evidence type="ECO:0000313" key="13">
    <source>
        <dbReference type="Proteomes" id="UP000318538"/>
    </source>
</evidence>
<evidence type="ECO:0000256" key="5">
    <source>
        <dbReference type="ARBA" id="ARBA00022842"/>
    </source>
</evidence>
<dbReference type="KEGG" id="rlc:K227x_47220"/>
<evidence type="ECO:0000256" key="6">
    <source>
        <dbReference type="ARBA" id="ARBA00023235"/>
    </source>
</evidence>
<organism evidence="12 13">
    <name type="scientific">Rubripirellula lacrimiformis</name>
    <dbReference type="NCBI Taxonomy" id="1930273"/>
    <lineage>
        <taxon>Bacteria</taxon>
        <taxon>Pseudomonadati</taxon>
        <taxon>Planctomycetota</taxon>
        <taxon>Planctomycetia</taxon>
        <taxon>Pirellulales</taxon>
        <taxon>Pirellulaceae</taxon>
        <taxon>Rubripirellula</taxon>
    </lineage>
</organism>
<feature type="domain" description="Alpha-D-phosphohexomutase alpha/beta/alpha" evidence="11">
    <location>
        <begin position="285"/>
        <end position="390"/>
    </location>
</feature>
<evidence type="ECO:0000256" key="2">
    <source>
        <dbReference type="ARBA" id="ARBA00010231"/>
    </source>
</evidence>
<evidence type="ECO:0000256" key="4">
    <source>
        <dbReference type="ARBA" id="ARBA00022723"/>
    </source>
</evidence>
<evidence type="ECO:0000256" key="1">
    <source>
        <dbReference type="ARBA" id="ARBA00001946"/>
    </source>
</evidence>
<dbReference type="InterPro" id="IPR036900">
    <property type="entry name" value="A-D-PHexomutase_C_sf"/>
</dbReference>
<dbReference type="PRINTS" id="PR00509">
    <property type="entry name" value="PGMPMM"/>
</dbReference>
<keyword evidence="3" id="KW-0597">Phosphoprotein</keyword>
<dbReference type="InterPro" id="IPR005844">
    <property type="entry name" value="A-D-PHexomutase_a/b/a-I"/>
</dbReference>
<feature type="domain" description="Alpha-D-phosphohexomutase alpha/beta/alpha" evidence="10">
    <location>
        <begin position="179"/>
        <end position="278"/>
    </location>
</feature>
<sequence length="472" mass="50101">MGLGFYLQAVYRRNQGIFFDPHNIETMSELIISVSGLRGIVGETLTPEVAMRFVAAYASKLPDGPIIVGRDGRSSGPMLSRAIIAALAASGRDCIDVDVAATPTIGVLVRERGAAGAVQISASHNPPPYNGIKLFGPTGRVLDAVTGTAIRDAYFEGKADYKPFNLIGRISADTNPHEPHLRKVLETVDALAIRAAKHRVLIDSNHGAGSLLGIRLLEALGCEVVAVGATPDGKFAHVPEPTAENLTEVAKRVRDEKCVVGFCQDPDADRLALVDANGRYVGEEYTLALCVMRAMADESIRGPIVINGATSGMSERIARDAGAEAYRSFVGEANVADMMIDKKAAYGGEGNGGPIDPRVGYVRDSFVGMAQILDLMTSSGKSVAELVDGIPKLHIHKDKATVSADRLPKLFEQLIAAHPDATVQTGDGLRLSWDDKWLLVRGSNTEPIVRLIAEAETEAEAKSLCAGAAALL</sequence>
<evidence type="ECO:0000259" key="11">
    <source>
        <dbReference type="Pfam" id="PF02880"/>
    </source>
</evidence>
<dbReference type="InterPro" id="IPR005841">
    <property type="entry name" value="Alpha-D-phosphohexomutase_SF"/>
</dbReference>
<dbReference type="PANTHER" id="PTHR42946">
    <property type="entry name" value="PHOSPHOHEXOSE MUTASE"/>
    <property type="match status" value="1"/>
</dbReference>
<gene>
    <name evidence="12" type="primary">glmM</name>
    <name evidence="12" type="ORF">K227x_47220</name>
</gene>
<dbReference type="Pfam" id="PF00408">
    <property type="entry name" value="PGM_PMM_IV"/>
    <property type="match status" value="1"/>
</dbReference>
<dbReference type="Gene3D" id="3.40.120.10">
    <property type="entry name" value="Alpha-D-Glucose-1,6-Bisphosphate, subunit A, domain 3"/>
    <property type="match status" value="3"/>
</dbReference>
<feature type="domain" description="Alpha-D-phosphohexomutase C-terminal" evidence="8">
    <location>
        <begin position="415"/>
        <end position="467"/>
    </location>
</feature>
<dbReference type="EC" id="5.4.2.10" evidence="12"/>
<dbReference type="InterPro" id="IPR005846">
    <property type="entry name" value="A-D-PHexomutase_a/b/a-III"/>
</dbReference>
<dbReference type="Pfam" id="PF02880">
    <property type="entry name" value="PGM_PMM_III"/>
    <property type="match status" value="1"/>
</dbReference>
<dbReference type="InterPro" id="IPR016066">
    <property type="entry name" value="A-D-PHexomutase_CS"/>
</dbReference>
<dbReference type="EMBL" id="CP036525">
    <property type="protein sequence ID" value="QDT06313.1"/>
    <property type="molecule type" value="Genomic_DNA"/>
</dbReference>
<keyword evidence="13" id="KW-1185">Reference proteome</keyword>
<dbReference type="SUPFAM" id="SSF53738">
    <property type="entry name" value="Phosphoglucomutase, first 3 domains"/>
    <property type="match status" value="3"/>
</dbReference>